<protein>
    <submittedName>
        <fullName evidence="1">Class I SAM-dependent methyltransferase</fullName>
        <ecNumber evidence="1">2.1.1.-</ecNumber>
    </submittedName>
</protein>
<reference evidence="2" key="1">
    <citation type="journal article" date="2019" name="Int. J. Syst. Evol. Microbiol.">
        <title>The Global Catalogue of Microorganisms (GCM) 10K type strain sequencing project: providing services to taxonomists for standard genome sequencing and annotation.</title>
        <authorList>
            <consortium name="The Broad Institute Genomics Platform"/>
            <consortium name="The Broad Institute Genome Sequencing Center for Infectious Disease"/>
            <person name="Wu L."/>
            <person name="Ma J."/>
        </authorList>
    </citation>
    <scope>NUCLEOTIDE SEQUENCE [LARGE SCALE GENOMIC DNA]</scope>
    <source>
        <strain evidence="2">CGMCC 1.15180</strain>
    </source>
</reference>
<keyword evidence="1" id="KW-0808">Transferase</keyword>
<evidence type="ECO:0000313" key="1">
    <source>
        <dbReference type="EMBL" id="MFD2034051.1"/>
    </source>
</evidence>
<dbReference type="SUPFAM" id="SSF53335">
    <property type="entry name" value="S-adenosyl-L-methionine-dependent methyltransferases"/>
    <property type="match status" value="1"/>
</dbReference>
<sequence>MNKNCPLCLADNQNFAYNGVFTHCPNCDLVFRNPSPTFLGVNEKKHYQKHVNGPQYPGYVSFLKRAINPISEYLKPNLQALDFGCGPGPAIDFILQDHDISCDNYDPFFFPDGIKSKAYDLIFATECLEHFHNPAKDLENILNLLKPHGKLSVMTDFHAGLEAIPTWYYTKDLTHVSFFSHNTMQWIAKNHGLEIQYSDNTRVCVFEKKTTPCS</sequence>
<organism evidence="1 2">
    <name type="scientific">Belliella marina</name>
    <dbReference type="NCBI Taxonomy" id="1644146"/>
    <lineage>
        <taxon>Bacteria</taxon>
        <taxon>Pseudomonadati</taxon>
        <taxon>Bacteroidota</taxon>
        <taxon>Cytophagia</taxon>
        <taxon>Cytophagales</taxon>
        <taxon>Cyclobacteriaceae</taxon>
        <taxon>Belliella</taxon>
    </lineage>
</organism>
<dbReference type="GO" id="GO:0032259">
    <property type="term" value="P:methylation"/>
    <property type="evidence" value="ECO:0007669"/>
    <property type="project" value="UniProtKB-KW"/>
</dbReference>
<comment type="caution">
    <text evidence="1">The sequence shown here is derived from an EMBL/GenBank/DDBJ whole genome shotgun (WGS) entry which is preliminary data.</text>
</comment>
<accession>A0ABW4VJW3</accession>
<dbReference type="RefSeq" id="WP_376883891.1">
    <property type="nucleotide sequence ID" value="NZ_JBHUHR010000015.1"/>
</dbReference>
<evidence type="ECO:0000313" key="2">
    <source>
        <dbReference type="Proteomes" id="UP001597361"/>
    </source>
</evidence>
<dbReference type="InterPro" id="IPR029063">
    <property type="entry name" value="SAM-dependent_MTases_sf"/>
</dbReference>
<dbReference type="Pfam" id="PF13489">
    <property type="entry name" value="Methyltransf_23"/>
    <property type="match status" value="1"/>
</dbReference>
<dbReference type="Proteomes" id="UP001597361">
    <property type="component" value="Unassembled WGS sequence"/>
</dbReference>
<keyword evidence="2" id="KW-1185">Reference proteome</keyword>
<dbReference type="EMBL" id="JBHUHR010000015">
    <property type="protein sequence ID" value="MFD2034051.1"/>
    <property type="molecule type" value="Genomic_DNA"/>
</dbReference>
<dbReference type="Gene3D" id="3.40.50.150">
    <property type="entry name" value="Vaccinia Virus protein VP39"/>
    <property type="match status" value="1"/>
</dbReference>
<dbReference type="GO" id="GO:0008168">
    <property type="term" value="F:methyltransferase activity"/>
    <property type="evidence" value="ECO:0007669"/>
    <property type="project" value="UniProtKB-KW"/>
</dbReference>
<proteinExistence type="predicted"/>
<dbReference type="EC" id="2.1.1.-" evidence="1"/>
<keyword evidence="1" id="KW-0489">Methyltransferase</keyword>
<name>A0ABW4VJW3_9BACT</name>
<dbReference type="CDD" id="cd02440">
    <property type="entry name" value="AdoMet_MTases"/>
    <property type="match status" value="1"/>
</dbReference>
<gene>
    <name evidence="1" type="ORF">ACFSKL_04570</name>
</gene>